<dbReference type="Proteomes" id="UP000017131">
    <property type="component" value="Unassembled WGS sequence"/>
</dbReference>
<sequence length="68" mass="7706">MNKATILTYLNENPAKYLVLYMDNGNEISVEAVEENSNAGALHVTEPSEYVVDISKISYFELLERSTY</sequence>
<keyword evidence="2" id="KW-1185">Reference proteome</keyword>
<organism evidence="1 2">
    <name type="scientific">Staphylococcus simulans UMC-CNS-990</name>
    <dbReference type="NCBI Taxonomy" id="1405498"/>
    <lineage>
        <taxon>Bacteria</taxon>
        <taxon>Bacillati</taxon>
        <taxon>Bacillota</taxon>
        <taxon>Bacilli</taxon>
        <taxon>Bacillales</taxon>
        <taxon>Staphylococcaceae</taxon>
        <taxon>Staphylococcus</taxon>
    </lineage>
</organism>
<dbReference type="GeneID" id="77332071"/>
<name>A0ABN0PBT8_STASI</name>
<comment type="caution">
    <text evidence="1">The sequence shown here is derived from an EMBL/GenBank/DDBJ whole genome shotgun (WGS) entry which is preliminary data.</text>
</comment>
<dbReference type="EMBL" id="AXDY01000007">
    <property type="protein sequence ID" value="ERS93088.1"/>
    <property type="molecule type" value="Genomic_DNA"/>
</dbReference>
<accession>A0ABN0PBT8</accession>
<dbReference type="RefSeq" id="WP_002480451.1">
    <property type="nucleotide sequence ID" value="NZ_AXDY01000007.1"/>
</dbReference>
<reference evidence="1 2" key="1">
    <citation type="journal article" date="2013" name="Genome Announc.">
        <title>Draft Genome Sequence of Staphylococcus simulans UMC-CNS-990, Isolated from a Case of Chronic Bovine Mastitis.</title>
        <authorList>
            <person name="Calcutt M.J."/>
            <person name="Foecking M.F."/>
            <person name="Hsieh H.Y."/>
            <person name="Perry J."/>
            <person name="Stewart G.C."/>
            <person name="Middleton J.R."/>
        </authorList>
    </citation>
    <scope>NUCLEOTIDE SEQUENCE [LARGE SCALE GENOMIC DNA]</scope>
    <source>
        <strain evidence="1 2">UMC-CNS-990</strain>
    </source>
</reference>
<proteinExistence type="predicted"/>
<gene>
    <name evidence="1" type="ORF">SSIM_09085</name>
</gene>
<protein>
    <submittedName>
        <fullName evidence="1">Uncharacterized protein</fullName>
    </submittedName>
</protein>
<evidence type="ECO:0000313" key="1">
    <source>
        <dbReference type="EMBL" id="ERS93088.1"/>
    </source>
</evidence>
<evidence type="ECO:0000313" key="2">
    <source>
        <dbReference type="Proteomes" id="UP000017131"/>
    </source>
</evidence>